<evidence type="ECO:0000256" key="5">
    <source>
        <dbReference type="ARBA" id="ARBA00022573"/>
    </source>
</evidence>
<keyword evidence="12" id="KW-1185">Reference proteome</keyword>
<evidence type="ECO:0000256" key="7">
    <source>
        <dbReference type="ARBA" id="ARBA00023239"/>
    </source>
</evidence>
<keyword evidence="7" id="KW-0456">Lyase</keyword>
<protein>
    <recommendedName>
        <fullName evidence="4">threonine-phosphate decarboxylase</fullName>
        <ecNumber evidence="4">4.1.1.81</ecNumber>
    </recommendedName>
    <alternativeName>
        <fullName evidence="8">L-threonine-O-3-phosphate decarboxylase</fullName>
    </alternativeName>
</protein>
<comment type="function">
    <text evidence="2">Decarboxylates L-threonine-O-3-phosphate to yield (R)-1-amino-2-propanol O-2-phosphate, the precursor for the linkage between the nucleotide loop and the corrin ring in cobalamin.</text>
</comment>
<comment type="catalytic activity">
    <reaction evidence="9">
        <text>O-phospho-L-threonine + H(+) = (R)-1-aminopropan-2-yl phosphate + CO2</text>
        <dbReference type="Rhea" id="RHEA:11492"/>
        <dbReference type="ChEBI" id="CHEBI:15378"/>
        <dbReference type="ChEBI" id="CHEBI:16526"/>
        <dbReference type="ChEBI" id="CHEBI:58563"/>
        <dbReference type="ChEBI" id="CHEBI:58675"/>
        <dbReference type="EC" id="4.1.1.81"/>
    </reaction>
</comment>
<dbReference type="InterPro" id="IPR004839">
    <property type="entry name" value="Aminotransferase_I/II_large"/>
</dbReference>
<dbReference type="SUPFAM" id="SSF53383">
    <property type="entry name" value="PLP-dependent transferases"/>
    <property type="match status" value="1"/>
</dbReference>
<dbReference type="InterPro" id="IPR005860">
    <property type="entry name" value="CobD"/>
</dbReference>
<accession>A0A4R3N038</accession>
<dbReference type="PROSITE" id="PS00105">
    <property type="entry name" value="AA_TRANSFER_CLASS_1"/>
    <property type="match status" value="1"/>
</dbReference>
<dbReference type="GO" id="GO:0030170">
    <property type="term" value="F:pyridoxal phosphate binding"/>
    <property type="evidence" value="ECO:0007669"/>
    <property type="project" value="InterPro"/>
</dbReference>
<evidence type="ECO:0000256" key="8">
    <source>
        <dbReference type="ARBA" id="ARBA00029996"/>
    </source>
</evidence>
<evidence type="ECO:0000256" key="1">
    <source>
        <dbReference type="ARBA" id="ARBA00001933"/>
    </source>
</evidence>
<comment type="caution">
    <text evidence="11">The sequence shown here is derived from an EMBL/GenBank/DDBJ whole genome shotgun (WGS) entry which is preliminary data.</text>
</comment>
<dbReference type="InterPro" id="IPR015421">
    <property type="entry name" value="PyrdxlP-dep_Trfase_major"/>
</dbReference>
<evidence type="ECO:0000256" key="6">
    <source>
        <dbReference type="ARBA" id="ARBA00022898"/>
    </source>
</evidence>
<keyword evidence="6" id="KW-0663">Pyridoxal phosphate</keyword>
<evidence type="ECO:0000256" key="4">
    <source>
        <dbReference type="ARBA" id="ARBA00012285"/>
    </source>
</evidence>
<dbReference type="GO" id="GO:0048472">
    <property type="term" value="F:threonine-phosphate decarboxylase activity"/>
    <property type="evidence" value="ECO:0007669"/>
    <property type="project" value="UniProtKB-EC"/>
</dbReference>
<evidence type="ECO:0000313" key="12">
    <source>
        <dbReference type="Proteomes" id="UP000295717"/>
    </source>
</evidence>
<dbReference type="UniPathway" id="UPA00148"/>
<reference evidence="11 12" key="1">
    <citation type="submission" date="2019-03" db="EMBL/GenBank/DDBJ databases">
        <title>Genomic Encyclopedia of Type Strains, Phase IV (KMG-IV): sequencing the most valuable type-strain genomes for metagenomic binning, comparative biology and taxonomic classification.</title>
        <authorList>
            <person name="Goeker M."/>
        </authorList>
    </citation>
    <scope>NUCLEOTIDE SEQUENCE [LARGE SCALE GENOMIC DNA]</scope>
    <source>
        <strain evidence="11 12">DSM 13587</strain>
    </source>
</reference>
<proteinExistence type="predicted"/>
<gene>
    <name evidence="11" type="ORF">EDC35_104366</name>
</gene>
<dbReference type="EMBL" id="SMAO01000004">
    <property type="protein sequence ID" value="TCT21507.1"/>
    <property type="molecule type" value="Genomic_DNA"/>
</dbReference>
<comment type="pathway">
    <text evidence="3">Cofactor biosynthesis; adenosylcobalamin biosynthesis.</text>
</comment>
<feature type="domain" description="Aminotransferase class I/classII large" evidence="10">
    <location>
        <begin position="60"/>
        <end position="331"/>
    </location>
</feature>
<dbReference type="InterPro" id="IPR004838">
    <property type="entry name" value="NHTrfase_class1_PyrdxlP-BS"/>
</dbReference>
<dbReference type="InterPro" id="IPR015422">
    <property type="entry name" value="PyrdxlP-dep_Trfase_small"/>
</dbReference>
<sequence length="336" mass="36054">MSDHAPPEHGGRLRQAAARFGIPLSDWLDLSTGINPHVWPVPPLPVDVWGRLPEDGDGLEAAAACYYGAPDPLPLAGSQAAIQALPRLRAPGRVGVPQIGYQEHAHAWRCAGHRVIELADGDPGSLLDAGPERLDCLIVINPNNPTGRRWPVATLLDWHARLAAHGGWLVVDEAFMDATPDGSLTPDAGRPGLILLRSLGKFFGLAGARVGFLYAESRLRERLKARLGPWTLAGPSRLIARQALADTAWQTSARAALPLAGARLAALLTEQGLTPAGGTSLFQWVLTPRAEQIQIALAQQGILVRRFAQPASLRFGLPGDESAWRRLAQALESRET</sequence>
<evidence type="ECO:0000256" key="2">
    <source>
        <dbReference type="ARBA" id="ARBA00003444"/>
    </source>
</evidence>
<evidence type="ECO:0000256" key="9">
    <source>
        <dbReference type="ARBA" id="ARBA00048531"/>
    </source>
</evidence>
<dbReference type="RefSeq" id="WP_132977089.1">
    <property type="nucleotide sequence ID" value="NZ_SMAO01000004.1"/>
</dbReference>
<keyword evidence="5" id="KW-0169">Cobalamin biosynthesis</keyword>
<dbReference type="OrthoDB" id="9799304at2"/>
<dbReference type="InterPro" id="IPR015424">
    <property type="entry name" value="PyrdxlP-dep_Trfase"/>
</dbReference>
<dbReference type="Proteomes" id="UP000295717">
    <property type="component" value="Unassembled WGS sequence"/>
</dbReference>
<dbReference type="EC" id="4.1.1.81" evidence="4"/>
<organism evidence="11 12">
    <name type="scientific">Thiobaca trueperi</name>
    <dbReference type="NCBI Taxonomy" id="127458"/>
    <lineage>
        <taxon>Bacteria</taxon>
        <taxon>Pseudomonadati</taxon>
        <taxon>Pseudomonadota</taxon>
        <taxon>Gammaproteobacteria</taxon>
        <taxon>Chromatiales</taxon>
        <taxon>Chromatiaceae</taxon>
        <taxon>Thiobaca</taxon>
    </lineage>
</organism>
<comment type="cofactor">
    <cofactor evidence="1">
        <name>pyridoxal 5'-phosphate</name>
        <dbReference type="ChEBI" id="CHEBI:597326"/>
    </cofactor>
</comment>
<dbReference type="Pfam" id="PF00155">
    <property type="entry name" value="Aminotran_1_2"/>
    <property type="match status" value="1"/>
</dbReference>
<dbReference type="AlphaFoldDB" id="A0A4R3N038"/>
<evidence type="ECO:0000259" key="10">
    <source>
        <dbReference type="Pfam" id="PF00155"/>
    </source>
</evidence>
<name>A0A4R3N038_9GAMM</name>
<dbReference type="Gene3D" id="3.40.640.10">
    <property type="entry name" value="Type I PLP-dependent aspartate aminotransferase-like (Major domain)"/>
    <property type="match status" value="1"/>
</dbReference>
<evidence type="ECO:0000256" key="3">
    <source>
        <dbReference type="ARBA" id="ARBA00004953"/>
    </source>
</evidence>
<dbReference type="CDD" id="cd00609">
    <property type="entry name" value="AAT_like"/>
    <property type="match status" value="1"/>
</dbReference>
<evidence type="ECO:0000313" key="11">
    <source>
        <dbReference type="EMBL" id="TCT21507.1"/>
    </source>
</evidence>
<dbReference type="NCBIfam" id="TIGR01140">
    <property type="entry name" value="L_thr_O3P_dcar"/>
    <property type="match status" value="1"/>
</dbReference>
<dbReference type="GO" id="GO:0009236">
    <property type="term" value="P:cobalamin biosynthetic process"/>
    <property type="evidence" value="ECO:0007669"/>
    <property type="project" value="UniProtKB-UniPathway"/>
</dbReference>
<dbReference type="Gene3D" id="3.90.1150.10">
    <property type="entry name" value="Aspartate Aminotransferase, domain 1"/>
    <property type="match status" value="1"/>
</dbReference>
<dbReference type="PANTHER" id="PTHR42885">
    <property type="entry name" value="HISTIDINOL-PHOSPHATE AMINOTRANSFERASE-RELATED"/>
    <property type="match status" value="1"/>
</dbReference>
<dbReference type="PANTHER" id="PTHR42885:SF1">
    <property type="entry name" value="THREONINE-PHOSPHATE DECARBOXYLASE"/>
    <property type="match status" value="1"/>
</dbReference>